<dbReference type="GeneID" id="19306606"/>
<feature type="repeat" description="WD" evidence="3">
    <location>
        <begin position="224"/>
        <end position="260"/>
    </location>
</feature>
<dbReference type="InterPro" id="IPR036322">
    <property type="entry name" value="WD40_repeat_dom_sf"/>
</dbReference>
<dbReference type="OMA" id="GGTQVKW"/>
<evidence type="ECO:0000256" key="2">
    <source>
        <dbReference type="ARBA" id="ARBA00022737"/>
    </source>
</evidence>
<dbReference type="InterPro" id="IPR001680">
    <property type="entry name" value="WD40_rpt"/>
</dbReference>
<dbReference type="OrthoDB" id="311712at2759"/>
<feature type="region of interest" description="Disordered" evidence="4">
    <location>
        <begin position="793"/>
        <end position="812"/>
    </location>
</feature>
<reference evidence="6 7" key="1">
    <citation type="journal article" date="2012" name="Science">
        <title>The Paleozoic origin of enzymatic lignin decomposition reconstructed from 31 fungal genomes.</title>
        <authorList>
            <person name="Floudas D."/>
            <person name="Binder M."/>
            <person name="Riley R."/>
            <person name="Barry K."/>
            <person name="Blanchette R.A."/>
            <person name="Henrissat B."/>
            <person name="Martinez A.T."/>
            <person name="Otillar R."/>
            <person name="Spatafora J.W."/>
            <person name="Yadav J.S."/>
            <person name="Aerts A."/>
            <person name="Benoit I."/>
            <person name="Boyd A."/>
            <person name="Carlson A."/>
            <person name="Copeland A."/>
            <person name="Coutinho P.M."/>
            <person name="de Vries R.P."/>
            <person name="Ferreira P."/>
            <person name="Findley K."/>
            <person name="Foster B."/>
            <person name="Gaskell J."/>
            <person name="Glotzer D."/>
            <person name="Gorecki P."/>
            <person name="Heitman J."/>
            <person name="Hesse C."/>
            <person name="Hori C."/>
            <person name="Igarashi K."/>
            <person name="Jurgens J.A."/>
            <person name="Kallen N."/>
            <person name="Kersten P."/>
            <person name="Kohler A."/>
            <person name="Kuees U."/>
            <person name="Kumar T.K.A."/>
            <person name="Kuo A."/>
            <person name="LaButti K."/>
            <person name="Larrondo L.F."/>
            <person name="Lindquist E."/>
            <person name="Ling A."/>
            <person name="Lombard V."/>
            <person name="Lucas S."/>
            <person name="Lundell T."/>
            <person name="Martin R."/>
            <person name="McLaughlin D.J."/>
            <person name="Morgenstern I."/>
            <person name="Morin E."/>
            <person name="Murat C."/>
            <person name="Nagy L.G."/>
            <person name="Nolan M."/>
            <person name="Ohm R.A."/>
            <person name="Patyshakuliyeva A."/>
            <person name="Rokas A."/>
            <person name="Ruiz-Duenas F.J."/>
            <person name="Sabat G."/>
            <person name="Salamov A."/>
            <person name="Samejima M."/>
            <person name="Schmutz J."/>
            <person name="Slot J.C."/>
            <person name="St John F."/>
            <person name="Stenlid J."/>
            <person name="Sun H."/>
            <person name="Sun S."/>
            <person name="Syed K."/>
            <person name="Tsang A."/>
            <person name="Wiebenga A."/>
            <person name="Young D."/>
            <person name="Pisabarro A."/>
            <person name="Eastwood D.C."/>
            <person name="Martin F."/>
            <person name="Cullen D."/>
            <person name="Grigoriev I.V."/>
            <person name="Hibbett D.S."/>
        </authorList>
    </citation>
    <scope>NUCLEOTIDE SEQUENCE [LARGE SCALE GENOMIC DNA]</scope>
    <source>
        <strain evidence="6 7">ATCC 11539</strain>
    </source>
</reference>
<gene>
    <name evidence="6" type="ORF">GLOTRDRAFT_48869</name>
</gene>
<evidence type="ECO:0000313" key="6">
    <source>
        <dbReference type="EMBL" id="EPQ51607.1"/>
    </source>
</evidence>
<feature type="region of interest" description="Disordered" evidence="4">
    <location>
        <begin position="413"/>
        <end position="474"/>
    </location>
</feature>
<dbReference type="Gene3D" id="2.130.10.10">
    <property type="entry name" value="YVTN repeat-like/Quinoprotein amine dehydrogenase"/>
    <property type="match status" value="1"/>
</dbReference>
<dbReference type="eggNOG" id="KOG0309">
    <property type="taxonomic scope" value="Eukaryota"/>
</dbReference>
<feature type="compositionally biased region" description="Polar residues" evidence="4">
    <location>
        <begin position="1023"/>
        <end position="1034"/>
    </location>
</feature>
<evidence type="ECO:0000256" key="4">
    <source>
        <dbReference type="SAM" id="MobiDB-lite"/>
    </source>
</evidence>
<organism evidence="6 7">
    <name type="scientific">Gloeophyllum trabeum (strain ATCC 11539 / FP-39264 / Madison 617)</name>
    <name type="common">Brown rot fungus</name>
    <dbReference type="NCBI Taxonomy" id="670483"/>
    <lineage>
        <taxon>Eukaryota</taxon>
        <taxon>Fungi</taxon>
        <taxon>Dikarya</taxon>
        <taxon>Basidiomycota</taxon>
        <taxon>Agaricomycotina</taxon>
        <taxon>Agaricomycetes</taxon>
        <taxon>Gloeophyllales</taxon>
        <taxon>Gloeophyllaceae</taxon>
        <taxon>Gloeophyllum</taxon>
    </lineage>
</organism>
<feature type="region of interest" description="Disordered" evidence="4">
    <location>
        <begin position="1017"/>
        <end position="1044"/>
    </location>
</feature>
<dbReference type="InterPro" id="IPR049566">
    <property type="entry name" value="WDR59_RTC1-like_RING_Znf"/>
</dbReference>
<evidence type="ECO:0000256" key="3">
    <source>
        <dbReference type="PROSITE-ProRule" id="PRU00221"/>
    </source>
</evidence>
<dbReference type="RefSeq" id="XP_007869895.1">
    <property type="nucleotide sequence ID" value="XM_007871704.1"/>
</dbReference>
<dbReference type="PROSITE" id="PS50082">
    <property type="entry name" value="WD_REPEATS_2"/>
    <property type="match status" value="1"/>
</dbReference>
<feature type="domain" description="WDR59/RTC1-like RING zinc finger" evidence="5">
    <location>
        <begin position="1218"/>
        <end position="1266"/>
    </location>
</feature>
<dbReference type="PANTHER" id="PTHR46170:SF1">
    <property type="entry name" value="GATOR COMPLEX PROTEIN WDR59"/>
    <property type="match status" value="1"/>
</dbReference>
<feature type="region of interest" description="Disordered" evidence="4">
    <location>
        <begin position="1062"/>
        <end position="1081"/>
    </location>
</feature>
<sequence>MEVLDDPLDGEASPPPDVNLDLGRSLQVQIDVKGLVGDAVGNMSISPTSRDVVLAARKGLFIIDLQAPLEIPRFLPQGGTWDVADVQWNPHRSHGKYIVSTSSEKLLIWDLLLVGKTSIEHILHSHYRAITDINWHTSEPDLVVSTGIDSWLWCWDLRDLRNRHKPVFGALNWPHHHAAPQSPLLGAGTQVKWNRQDPHLLASSHMNEVLIWDRRKGSMPVETIQAHDAKIYGIDWAHHSPRELVTCSLDRSIKVWDFSTACPVKGTCHPKTTIHTRYPVWRARNLPFGHGILSLPQRGETVLEMYAHDDPRNPIHTFEGHTDVVKEFVWRRGEGGEEFQLITWSKDRTLRFWPITPDVMQKTGCIPKCAVKRTVKSKVEEDISYRNPPIGNDRSPALSAPVGHRSILAEVRAPLPPRPPYTHRHDHSSGAHERDGSARGNVPSSTTSTPIHITGRAGGTMTRGNLGGRSARMNPLDWLSSVKVEKRRESFSGPGSGVHGGHKSRGSSASTAPLRADLPGSRVVSDQWPRSSSQTRGEEASSPSQSLQDEITAVLTKLASHKIRLEKHDLMKKRTCTLGLHGPWGDSSSYVFIRVTFTFPRAYPQAAHPQGTPTVDLERNPLISMKHRTYILRRLRNIRETKRPCLEACLTFLLSGREVDRENAGVPPAMDSESEDEGARGRGVTVSLVRSNKNLAEPRTSQGVFGPNGELVCFFRAPPRIVRSAIRDVSATPSVASHMQESTSRLPPPAGSVIDAMQRLAAAASDRVAPPVPGGSDNTDNVLRVMTNLLTFTHPRSKQRQDRSKTADSGRGSFSLVSTRLSTVYLKDASHITGVDSVIAAEYVFSGSSPLEVCKRNSEFARKLCRFDDERVFKVLHALMTSKDDTSRSQFSHQHPILSPVSDSILSRLYNQLCQEKDVQMLAFLASVILHVHLSSRPSRKVMKFSPALSSASHKASLDYFNARPRSDSRPHTVSSSVSRPRPPSSPATPPGPMVSSSNSSKGSWSSLFYTTGMRNTVLGGQESPQDSGQTGLPSATKMGGHSIPVPVIADKLAQDALRRRAVRHGSPANPSPSNSKSWNDVPLSISRSMSSIPSVGRIRRRTFSQVVRPEVSPAKKSLVFNFEEQSGTNSSTMSDPAMLQQLISHVIVYSEMLFRWGLLQKRAELISSIGGEGIRLHNFQECKEEITRICPRCGVDDMQPRKSRIHCPNCDARPGKASCAICRLPAEGLSFNCLKCRHAVHIACQSRYEFTTCPTGCGCACAANHKGWHRFAVARLTAQHGLPS</sequence>
<keyword evidence="2" id="KW-0677">Repeat</keyword>
<name>S7PWB1_GLOTA</name>
<feature type="compositionally biased region" description="Basic and acidic residues" evidence="4">
    <location>
        <begin position="799"/>
        <end position="808"/>
    </location>
</feature>
<feature type="compositionally biased region" description="Polar residues" evidence="4">
    <location>
        <begin position="528"/>
        <end position="548"/>
    </location>
</feature>
<dbReference type="GO" id="GO:0005774">
    <property type="term" value="C:vacuolar membrane"/>
    <property type="evidence" value="ECO:0007669"/>
    <property type="project" value="TreeGrafter"/>
</dbReference>
<dbReference type="PANTHER" id="PTHR46170">
    <property type="entry name" value="GATOR COMPLEX PROTEIN WDR59"/>
    <property type="match status" value="1"/>
</dbReference>
<protein>
    <recommendedName>
        <fullName evidence="5">WDR59/RTC1-like RING zinc finger domain-containing protein</fullName>
    </recommendedName>
</protein>
<dbReference type="PROSITE" id="PS50294">
    <property type="entry name" value="WD_REPEATS_REGION"/>
    <property type="match status" value="1"/>
</dbReference>
<dbReference type="Pfam" id="PF00400">
    <property type="entry name" value="WD40"/>
    <property type="match status" value="1"/>
</dbReference>
<dbReference type="GO" id="GO:1904263">
    <property type="term" value="P:positive regulation of TORC1 signaling"/>
    <property type="evidence" value="ECO:0007669"/>
    <property type="project" value="TreeGrafter"/>
</dbReference>
<dbReference type="GO" id="GO:0035859">
    <property type="term" value="C:Seh1-associated complex"/>
    <property type="evidence" value="ECO:0007669"/>
    <property type="project" value="TreeGrafter"/>
</dbReference>
<dbReference type="GO" id="GO:0035591">
    <property type="term" value="F:signaling adaptor activity"/>
    <property type="evidence" value="ECO:0007669"/>
    <property type="project" value="TreeGrafter"/>
</dbReference>
<evidence type="ECO:0000256" key="1">
    <source>
        <dbReference type="ARBA" id="ARBA00022574"/>
    </source>
</evidence>
<evidence type="ECO:0000313" key="7">
    <source>
        <dbReference type="Proteomes" id="UP000030669"/>
    </source>
</evidence>
<dbReference type="PROSITE" id="PS00678">
    <property type="entry name" value="WD_REPEATS_1"/>
    <property type="match status" value="1"/>
</dbReference>
<dbReference type="InterPro" id="IPR049567">
    <property type="entry name" value="WDR59-like"/>
</dbReference>
<feature type="compositionally biased region" description="Low complexity" evidence="4">
    <location>
        <begin position="1067"/>
        <end position="1081"/>
    </location>
</feature>
<dbReference type="InterPro" id="IPR019775">
    <property type="entry name" value="WD40_repeat_CS"/>
</dbReference>
<dbReference type="Proteomes" id="UP000030669">
    <property type="component" value="Unassembled WGS sequence"/>
</dbReference>
<keyword evidence="1 3" id="KW-0853">WD repeat</keyword>
<accession>S7PWB1</accession>
<feature type="region of interest" description="Disordered" evidence="4">
    <location>
        <begin position="489"/>
        <end position="548"/>
    </location>
</feature>
<dbReference type="GO" id="GO:0034198">
    <property type="term" value="P:cellular response to amino acid starvation"/>
    <property type="evidence" value="ECO:0007669"/>
    <property type="project" value="TreeGrafter"/>
</dbReference>
<dbReference type="InterPro" id="IPR015943">
    <property type="entry name" value="WD40/YVTN_repeat-like_dom_sf"/>
</dbReference>
<proteinExistence type="predicted"/>
<dbReference type="SUPFAM" id="SSF50978">
    <property type="entry name" value="WD40 repeat-like"/>
    <property type="match status" value="1"/>
</dbReference>
<feature type="compositionally biased region" description="Pro residues" evidence="4">
    <location>
        <begin position="981"/>
        <end position="993"/>
    </location>
</feature>
<dbReference type="STRING" id="670483.S7PWB1"/>
<dbReference type="HOGENOM" id="CLU_001497_3_0_1"/>
<dbReference type="EMBL" id="KB469310">
    <property type="protein sequence ID" value="EPQ51607.1"/>
    <property type="molecule type" value="Genomic_DNA"/>
</dbReference>
<dbReference type="Pfam" id="PF17120">
    <property type="entry name" value="zf-RING_16"/>
    <property type="match status" value="1"/>
</dbReference>
<feature type="region of interest" description="Disordered" evidence="4">
    <location>
        <begin position="960"/>
        <end position="1001"/>
    </location>
</feature>
<evidence type="ECO:0000259" key="5">
    <source>
        <dbReference type="Pfam" id="PF17120"/>
    </source>
</evidence>
<feature type="region of interest" description="Disordered" evidence="4">
    <location>
        <begin position="662"/>
        <end position="682"/>
    </location>
</feature>
<dbReference type="SMART" id="SM00320">
    <property type="entry name" value="WD40"/>
    <property type="match status" value="5"/>
</dbReference>
<keyword evidence="7" id="KW-1185">Reference proteome</keyword>
<dbReference type="KEGG" id="gtr:GLOTRDRAFT_48869"/>
<feature type="compositionally biased region" description="Basic and acidic residues" evidence="4">
    <location>
        <begin position="427"/>
        <end position="437"/>
    </location>
</feature>